<dbReference type="Proteomes" id="UP000076128">
    <property type="component" value="Chromosome"/>
</dbReference>
<evidence type="ECO:0000256" key="1">
    <source>
        <dbReference type="SAM" id="Phobius"/>
    </source>
</evidence>
<keyword evidence="1" id="KW-0472">Membrane</keyword>
<evidence type="ECO:0008006" key="4">
    <source>
        <dbReference type="Google" id="ProtNLM"/>
    </source>
</evidence>
<dbReference type="EMBL" id="CP012661">
    <property type="protein sequence ID" value="AMY71308.1"/>
    <property type="molecule type" value="Genomic_DNA"/>
</dbReference>
<proteinExistence type="predicted"/>
<dbReference type="KEGG" id="daa:AKL17_4086"/>
<accession>A0A159Z961</accession>
<sequence>MPLFDLIVGAAVALGLFLYLGAALLRPGRF</sequence>
<dbReference type="GO" id="GO:0008556">
    <property type="term" value="F:P-type potassium transmembrane transporter activity"/>
    <property type="evidence" value="ECO:0007669"/>
    <property type="project" value="InterPro"/>
</dbReference>
<evidence type="ECO:0000313" key="3">
    <source>
        <dbReference type="Proteomes" id="UP000076128"/>
    </source>
</evidence>
<keyword evidence="3" id="KW-1185">Reference proteome</keyword>
<reference evidence="2 3" key="1">
    <citation type="submission" date="2015-09" db="EMBL/GenBank/DDBJ databases">
        <title>Complete genome sequence of Defluviimonas alba cai42t isolated from an oilfield in Xinjiang.</title>
        <authorList>
            <person name="Geng S."/>
            <person name="Pan X."/>
            <person name="Wu X."/>
        </authorList>
    </citation>
    <scope>NUCLEOTIDE SEQUENCE [LARGE SCALE GENOMIC DNA]</scope>
    <source>
        <strain evidence="3">cai42</strain>
    </source>
</reference>
<keyword evidence="1" id="KW-0812">Transmembrane</keyword>
<dbReference type="InterPro" id="IPR011726">
    <property type="entry name" value="KdpF"/>
</dbReference>
<dbReference type="NCBIfam" id="TIGR02115">
    <property type="entry name" value="potass_kdpF"/>
    <property type="match status" value="1"/>
</dbReference>
<dbReference type="RefSeq" id="WP_066816725.1">
    <property type="nucleotide sequence ID" value="NZ_CP012661.1"/>
</dbReference>
<protein>
    <recommendedName>
        <fullName evidence="4">K+-transporting ATPase KdpF subunit</fullName>
    </recommendedName>
</protein>
<gene>
    <name evidence="2" type="ORF">AKL17_4086</name>
</gene>
<dbReference type="Pfam" id="PF09604">
    <property type="entry name" value="Potass_KdpF"/>
    <property type="match status" value="1"/>
</dbReference>
<keyword evidence="1" id="KW-1133">Transmembrane helix</keyword>
<feature type="transmembrane region" description="Helical" evidence="1">
    <location>
        <begin position="6"/>
        <end position="25"/>
    </location>
</feature>
<organism evidence="2 3">
    <name type="scientific">Frigidibacter mobilis</name>
    <dbReference type="NCBI Taxonomy" id="1335048"/>
    <lineage>
        <taxon>Bacteria</taxon>
        <taxon>Pseudomonadati</taxon>
        <taxon>Pseudomonadota</taxon>
        <taxon>Alphaproteobacteria</taxon>
        <taxon>Rhodobacterales</taxon>
        <taxon>Paracoccaceae</taxon>
        <taxon>Frigidibacter</taxon>
    </lineage>
</organism>
<name>A0A159Z961_9RHOB</name>
<dbReference type="AlphaFoldDB" id="A0A159Z961"/>
<evidence type="ECO:0000313" key="2">
    <source>
        <dbReference type="EMBL" id="AMY71308.1"/>
    </source>
</evidence>
<dbReference type="GO" id="GO:0005886">
    <property type="term" value="C:plasma membrane"/>
    <property type="evidence" value="ECO:0007669"/>
    <property type="project" value="InterPro"/>
</dbReference>
<dbReference type="STRING" id="1335048.AKL17_4086"/>